<evidence type="ECO:0000313" key="1">
    <source>
        <dbReference type="EMBL" id="BBP90665.1"/>
    </source>
</evidence>
<evidence type="ECO:0000313" key="2">
    <source>
        <dbReference type="Proteomes" id="UP000464658"/>
    </source>
</evidence>
<organism evidence="1 2">
    <name type="scientific">Bacillus safensis</name>
    <dbReference type="NCBI Taxonomy" id="561879"/>
    <lineage>
        <taxon>Bacteria</taxon>
        <taxon>Bacillati</taxon>
        <taxon>Bacillota</taxon>
        <taxon>Bacilli</taxon>
        <taxon>Bacillales</taxon>
        <taxon>Bacillaceae</taxon>
        <taxon>Bacillus</taxon>
    </lineage>
</organism>
<gene>
    <name evidence="1" type="ORF">BsIDN1_42830</name>
</gene>
<proteinExistence type="predicted"/>
<dbReference type="EMBL" id="AP021906">
    <property type="protein sequence ID" value="BBP90665.1"/>
    <property type="molecule type" value="Genomic_DNA"/>
</dbReference>
<reference evidence="1 2" key="1">
    <citation type="submission" date="2019-12" db="EMBL/GenBank/DDBJ databases">
        <title>Full genome sequence of a Bacillus safensis strain isolated from commercially available natto in Indonesia.</title>
        <authorList>
            <person name="Yoshida M."/>
            <person name="Uomi M."/>
            <person name="Waturangi D."/>
            <person name="Ekaputri J.J."/>
            <person name="Setiamarga D.H.E."/>
        </authorList>
    </citation>
    <scope>NUCLEOTIDE SEQUENCE [LARGE SCALE GENOMIC DNA]</scope>
    <source>
        <strain evidence="1 2">IDN1</strain>
    </source>
</reference>
<accession>A0A5S9MCR6</accession>
<sequence>MLKRKKPFVGVTLTPNEKNALNTPSAMRLNCLALFFETMRGAHDERHIATKHERHIIFIPVEHVIATDFQLMTEKKKALVDLGRQKAEQFLKKLDILK</sequence>
<protein>
    <submittedName>
        <fullName evidence="1">Uncharacterized protein</fullName>
    </submittedName>
</protein>
<dbReference type="Proteomes" id="UP000464658">
    <property type="component" value="Chromosome"/>
</dbReference>
<dbReference type="AlphaFoldDB" id="A0A5S9MCR6"/>
<name>A0A5S9MCR6_BACIA</name>